<protein>
    <submittedName>
        <fullName evidence="1">Uncharacterized protein</fullName>
    </submittedName>
</protein>
<evidence type="ECO:0000313" key="2">
    <source>
        <dbReference type="Proteomes" id="UP000215914"/>
    </source>
</evidence>
<dbReference type="EMBL" id="MNCJ02000325">
    <property type="protein sequence ID" value="KAF5788180.1"/>
    <property type="molecule type" value="Genomic_DNA"/>
</dbReference>
<proteinExistence type="predicted"/>
<comment type="caution">
    <text evidence="1">The sequence shown here is derived from an EMBL/GenBank/DDBJ whole genome shotgun (WGS) entry which is preliminary data.</text>
</comment>
<name>A0A9K3N632_HELAN</name>
<organism evidence="1 2">
    <name type="scientific">Helianthus annuus</name>
    <name type="common">Common sunflower</name>
    <dbReference type="NCBI Taxonomy" id="4232"/>
    <lineage>
        <taxon>Eukaryota</taxon>
        <taxon>Viridiplantae</taxon>
        <taxon>Streptophyta</taxon>
        <taxon>Embryophyta</taxon>
        <taxon>Tracheophyta</taxon>
        <taxon>Spermatophyta</taxon>
        <taxon>Magnoliopsida</taxon>
        <taxon>eudicotyledons</taxon>
        <taxon>Gunneridae</taxon>
        <taxon>Pentapetalae</taxon>
        <taxon>asterids</taxon>
        <taxon>campanulids</taxon>
        <taxon>Asterales</taxon>
        <taxon>Asteraceae</taxon>
        <taxon>Asteroideae</taxon>
        <taxon>Heliantheae alliance</taxon>
        <taxon>Heliantheae</taxon>
        <taxon>Helianthus</taxon>
    </lineage>
</organism>
<evidence type="ECO:0000313" key="1">
    <source>
        <dbReference type="EMBL" id="KAF5788180.1"/>
    </source>
</evidence>
<reference evidence="1" key="1">
    <citation type="journal article" date="2017" name="Nature">
        <title>The sunflower genome provides insights into oil metabolism, flowering and Asterid evolution.</title>
        <authorList>
            <person name="Badouin H."/>
            <person name="Gouzy J."/>
            <person name="Grassa C.J."/>
            <person name="Murat F."/>
            <person name="Staton S.E."/>
            <person name="Cottret L."/>
            <person name="Lelandais-Briere C."/>
            <person name="Owens G.L."/>
            <person name="Carrere S."/>
            <person name="Mayjonade B."/>
            <person name="Legrand L."/>
            <person name="Gill N."/>
            <person name="Kane N.C."/>
            <person name="Bowers J.E."/>
            <person name="Hubner S."/>
            <person name="Bellec A."/>
            <person name="Berard A."/>
            <person name="Berges H."/>
            <person name="Blanchet N."/>
            <person name="Boniface M.C."/>
            <person name="Brunel D."/>
            <person name="Catrice O."/>
            <person name="Chaidir N."/>
            <person name="Claudel C."/>
            <person name="Donnadieu C."/>
            <person name="Faraut T."/>
            <person name="Fievet G."/>
            <person name="Helmstetter N."/>
            <person name="King M."/>
            <person name="Knapp S.J."/>
            <person name="Lai Z."/>
            <person name="Le Paslier M.C."/>
            <person name="Lippi Y."/>
            <person name="Lorenzon L."/>
            <person name="Mandel J.R."/>
            <person name="Marage G."/>
            <person name="Marchand G."/>
            <person name="Marquand E."/>
            <person name="Bret-Mestries E."/>
            <person name="Morien E."/>
            <person name="Nambeesan S."/>
            <person name="Nguyen T."/>
            <person name="Pegot-Espagnet P."/>
            <person name="Pouilly N."/>
            <person name="Raftis F."/>
            <person name="Sallet E."/>
            <person name="Schiex T."/>
            <person name="Thomas J."/>
            <person name="Vandecasteele C."/>
            <person name="Vares D."/>
            <person name="Vear F."/>
            <person name="Vautrin S."/>
            <person name="Crespi M."/>
            <person name="Mangin B."/>
            <person name="Burke J.M."/>
            <person name="Salse J."/>
            <person name="Munos S."/>
            <person name="Vincourt P."/>
            <person name="Rieseberg L.H."/>
            <person name="Langlade N.B."/>
        </authorList>
    </citation>
    <scope>NUCLEOTIDE SEQUENCE</scope>
    <source>
        <tissue evidence="1">Leaves</tissue>
    </source>
</reference>
<gene>
    <name evidence="1" type="ORF">HanXRQr2_Chr10g0461171</name>
</gene>
<dbReference type="AlphaFoldDB" id="A0A9K3N632"/>
<reference evidence="1" key="2">
    <citation type="submission" date="2020-06" db="EMBL/GenBank/DDBJ databases">
        <title>Helianthus annuus Genome sequencing and assembly Release 2.</title>
        <authorList>
            <person name="Gouzy J."/>
            <person name="Langlade N."/>
            <person name="Munos S."/>
        </authorList>
    </citation>
    <scope>NUCLEOTIDE SEQUENCE</scope>
    <source>
        <tissue evidence="1">Leaves</tissue>
    </source>
</reference>
<keyword evidence="2" id="KW-1185">Reference proteome</keyword>
<dbReference type="Gramene" id="mRNA:HanXRQr2_Chr10g0461171">
    <property type="protein sequence ID" value="CDS:HanXRQr2_Chr10g0461171.1"/>
    <property type="gene ID" value="HanXRQr2_Chr10g0461171"/>
</dbReference>
<dbReference type="Proteomes" id="UP000215914">
    <property type="component" value="Unassembled WGS sequence"/>
</dbReference>
<sequence length="49" mass="5734">MHFVWKDVVITDKTLQVSVCVSHLKRQIFWMKEVVLFSLGTRFCTFAGT</sequence>
<accession>A0A9K3N632</accession>